<proteinExistence type="inferred from homology"/>
<evidence type="ECO:0000256" key="4">
    <source>
        <dbReference type="ARBA" id="ARBA00022691"/>
    </source>
</evidence>
<accession>A0A1Y2GHE0</accession>
<feature type="region of interest" description="Disordered" evidence="5">
    <location>
        <begin position="1"/>
        <end position="28"/>
    </location>
</feature>
<reference evidence="6 7" key="1">
    <citation type="submission" date="2016-07" db="EMBL/GenBank/DDBJ databases">
        <title>Pervasive Adenine N6-methylation of Active Genes in Fungi.</title>
        <authorList>
            <consortium name="DOE Joint Genome Institute"/>
            <person name="Mondo S.J."/>
            <person name="Dannebaum R.O."/>
            <person name="Kuo R.C."/>
            <person name="Labutti K."/>
            <person name="Haridas S."/>
            <person name="Kuo A."/>
            <person name="Salamov A."/>
            <person name="Ahrendt S.R."/>
            <person name="Lipzen A."/>
            <person name="Sullivan W."/>
            <person name="Andreopoulos W.B."/>
            <person name="Clum A."/>
            <person name="Lindquist E."/>
            <person name="Daum C."/>
            <person name="Ramamoorthy G.K."/>
            <person name="Gryganskyi A."/>
            <person name="Culley D."/>
            <person name="Magnuson J.K."/>
            <person name="James T.Y."/>
            <person name="O'Malley M.A."/>
            <person name="Stajich J.E."/>
            <person name="Spatafora J.W."/>
            <person name="Visel A."/>
            <person name="Grigoriev I.V."/>
        </authorList>
    </citation>
    <scope>NUCLEOTIDE SEQUENCE [LARGE SCALE GENOMIC DNA]</scope>
    <source>
        <strain evidence="6 7">NRRL 3116</strain>
    </source>
</reference>
<keyword evidence="2" id="KW-0489">Methyltransferase</keyword>
<evidence type="ECO:0000256" key="1">
    <source>
        <dbReference type="ARBA" id="ARBA00010633"/>
    </source>
</evidence>
<dbReference type="CDD" id="cd02440">
    <property type="entry name" value="AdoMet_MTases"/>
    <property type="match status" value="1"/>
</dbReference>
<gene>
    <name evidence="6" type="ORF">BCR41DRAFT_358320</name>
</gene>
<dbReference type="SUPFAM" id="SSF53335">
    <property type="entry name" value="S-adenosyl-L-methionine-dependent methyltransferases"/>
    <property type="match status" value="1"/>
</dbReference>
<dbReference type="InterPro" id="IPR026170">
    <property type="entry name" value="FAM173A/B"/>
</dbReference>
<dbReference type="EMBL" id="MCFF01000033">
    <property type="protein sequence ID" value="ORZ09693.1"/>
    <property type="molecule type" value="Genomic_DNA"/>
</dbReference>
<dbReference type="GO" id="GO:1905706">
    <property type="term" value="P:regulation of mitochondrial ATP synthesis coupled proton transport"/>
    <property type="evidence" value="ECO:0007669"/>
    <property type="project" value="TreeGrafter"/>
</dbReference>
<evidence type="ECO:0000313" key="7">
    <source>
        <dbReference type="Proteomes" id="UP000193648"/>
    </source>
</evidence>
<evidence type="ECO:0000256" key="3">
    <source>
        <dbReference type="ARBA" id="ARBA00022679"/>
    </source>
</evidence>
<dbReference type="GO" id="GO:0032259">
    <property type="term" value="P:methylation"/>
    <property type="evidence" value="ECO:0007669"/>
    <property type="project" value="UniProtKB-KW"/>
</dbReference>
<keyword evidence="3" id="KW-0808">Transferase</keyword>
<dbReference type="InterPro" id="IPR029063">
    <property type="entry name" value="SAM-dependent_MTases_sf"/>
</dbReference>
<organism evidence="6 7">
    <name type="scientific">Lobosporangium transversale</name>
    <dbReference type="NCBI Taxonomy" id="64571"/>
    <lineage>
        <taxon>Eukaryota</taxon>
        <taxon>Fungi</taxon>
        <taxon>Fungi incertae sedis</taxon>
        <taxon>Mucoromycota</taxon>
        <taxon>Mortierellomycotina</taxon>
        <taxon>Mortierellomycetes</taxon>
        <taxon>Mortierellales</taxon>
        <taxon>Mortierellaceae</taxon>
        <taxon>Lobosporangium</taxon>
    </lineage>
</organism>
<dbReference type="GO" id="GO:0016279">
    <property type="term" value="F:protein-lysine N-methyltransferase activity"/>
    <property type="evidence" value="ECO:0007669"/>
    <property type="project" value="InterPro"/>
</dbReference>
<keyword evidence="7" id="KW-1185">Reference proteome</keyword>
<dbReference type="PANTHER" id="PTHR13610:SF11">
    <property type="entry name" value="METHYLTRANSFERASE DOMAIN-CONTAINING PROTEIN"/>
    <property type="match status" value="1"/>
</dbReference>
<dbReference type="Proteomes" id="UP000193648">
    <property type="component" value="Unassembled WGS sequence"/>
</dbReference>
<name>A0A1Y2GHE0_9FUNG</name>
<evidence type="ECO:0008006" key="8">
    <source>
        <dbReference type="Google" id="ProtNLM"/>
    </source>
</evidence>
<sequence length="244" mass="27847">MEDEVEQISKNSYKGSDFEEQEHDRYKNNPDLLAQVKPKATRLFSYNWASGFISPFRPTPQGILSDMLQHVHFSTPNRDSLLDLGCGDGIVLVQALQTFPSTQLKRAIGIDLDKPLLEAAKDRIFLQAQTKTDPKSKTEMHDILSRLELYHGDLTTKDDLLSPVMPTEPNSKAPQTMKRLIEQCSHLFVYLLPDALSKLTPLLLEAIELQHKVVLSMRWEIPELKHYLIQGGSDCQFYIYSYSP</sequence>
<dbReference type="GO" id="GO:0005739">
    <property type="term" value="C:mitochondrion"/>
    <property type="evidence" value="ECO:0007669"/>
    <property type="project" value="TreeGrafter"/>
</dbReference>
<comment type="caution">
    <text evidence="6">The sequence shown here is derived from an EMBL/GenBank/DDBJ whole genome shotgun (WGS) entry which is preliminary data.</text>
</comment>
<comment type="similarity">
    <text evidence="1">Belongs to the ANT/ATPSC lysine N-methyltransferase family.</text>
</comment>
<evidence type="ECO:0000256" key="5">
    <source>
        <dbReference type="SAM" id="MobiDB-lite"/>
    </source>
</evidence>
<dbReference type="Gene3D" id="3.40.50.150">
    <property type="entry name" value="Vaccinia Virus protein VP39"/>
    <property type="match status" value="1"/>
</dbReference>
<evidence type="ECO:0000313" key="6">
    <source>
        <dbReference type="EMBL" id="ORZ09693.1"/>
    </source>
</evidence>
<dbReference type="OrthoDB" id="66144at2759"/>
<protein>
    <recommendedName>
        <fullName evidence="8">Methyltransferase domain-containing protein</fullName>
    </recommendedName>
</protein>
<dbReference type="InParanoid" id="A0A1Y2GHE0"/>
<dbReference type="AlphaFoldDB" id="A0A1Y2GHE0"/>
<keyword evidence="4" id="KW-0949">S-adenosyl-L-methionine</keyword>
<evidence type="ECO:0000256" key="2">
    <source>
        <dbReference type="ARBA" id="ARBA00022603"/>
    </source>
</evidence>
<dbReference type="GeneID" id="33566868"/>
<dbReference type="PANTHER" id="PTHR13610">
    <property type="entry name" value="METHYLTRANSFERASE DOMAIN-CONTAINING PROTEIN"/>
    <property type="match status" value="1"/>
</dbReference>
<dbReference type="RefSeq" id="XP_021878963.1">
    <property type="nucleotide sequence ID" value="XM_022025024.1"/>
</dbReference>